<dbReference type="InterPro" id="IPR011992">
    <property type="entry name" value="EF-hand-dom_pair"/>
</dbReference>
<organism evidence="4 5">
    <name type="scientific">Cynara cardunculus var. scolymus</name>
    <name type="common">Globe artichoke</name>
    <name type="synonym">Cynara scolymus</name>
    <dbReference type="NCBI Taxonomy" id="59895"/>
    <lineage>
        <taxon>Eukaryota</taxon>
        <taxon>Viridiplantae</taxon>
        <taxon>Streptophyta</taxon>
        <taxon>Embryophyta</taxon>
        <taxon>Tracheophyta</taxon>
        <taxon>Spermatophyta</taxon>
        <taxon>Magnoliopsida</taxon>
        <taxon>eudicotyledons</taxon>
        <taxon>Gunneridae</taxon>
        <taxon>Pentapetalae</taxon>
        <taxon>asterids</taxon>
        <taxon>campanulids</taxon>
        <taxon>Asterales</taxon>
        <taxon>Asteraceae</taxon>
        <taxon>Carduoideae</taxon>
        <taxon>Cardueae</taxon>
        <taxon>Carduinae</taxon>
        <taxon>Cynara</taxon>
    </lineage>
</organism>
<evidence type="ECO:0000259" key="3">
    <source>
        <dbReference type="PROSITE" id="PS50222"/>
    </source>
</evidence>
<dbReference type="SMART" id="SM00054">
    <property type="entry name" value="EFh"/>
    <property type="match status" value="2"/>
</dbReference>
<sequence>IRELRSWVYFWFPRCVRKKTTSRGLIPDEVILISGTFDLASVWRFLGLLRLWTSASKSSPTKVFQDVFELYNLNKNGLISAKELHQILSQLGERCTIEDCTDMIKSVDSDGDGYVNNSPYETHIICV</sequence>
<dbReference type="Gramene" id="KVH96463">
    <property type="protein sequence ID" value="KVH96463"/>
    <property type="gene ID" value="Ccrd_001450"/>
</dbReference>
<dbReference type="InterPro" id="IPR039647">
    <property type="entry name" value="EF_hand_pair_protein_CML-like"/>
</dbReference>
<protein>
    <submittedName>
        <fullName evidence="4">Calcium-binding EF-hand</fullName>
    </submittedName>
</protein>
<dbReference type="EMBL" id="LEKV01004302">
    <property type="protein sequence ID" value="KVH96463.1"/>
    <property type="molecule type" value="Genomic_DNA"/>
</dbReference>
<name>A0A103XTB5_CYNCS</name>
<evidence type="ECO:0000256" key="1">
    <source>
        <dbReference type="ARBA" id="ARBA00022723"/>
    </source>
</evidence>
<comment type="caution">
    <text evidence="4">The sequence shown here is derived from an EMBL/GenBank/DDBJ whole genome shotgun (WGS) entry which is preliminary data.</text>
</comment>
<evidence type="ECO:0000313" key="5">
    <source>
        <dbReference type="Proteomes" id="UP000243975"/>
    </source>
</evidence>
<dbReference type="GO" id="GO:0005509">
    <property type="term" value="F:calcium ion binding"/>
    <property type="evidence" value="ECO:0007669"/>
    <property type="project" value="InterPro"/>
</dbReference>
<dbReference type="InterPro" id="IPR002048">
    <property type="entry name" value="EF_hand_dom"/>
</dbReference>
<dbReference type="Proteomes" id="UP000243975">
    <property type="component" value="Unassembled WGS sequence"/>
</dbReference>
<feature type="domain" description="EF-hand" evidence="3">
    <location>
        <begin position="59"/>
        <end position="94"/>
    </location>
</feature>
<dbReference type="CDD" id="cd00051">
    <property type="entry name" value="EFh"/>
    <property type="match status" value="1"/>
</dbReference>
<dbReference type="Pfam" id="PF13499">
    <property type="entry name" value="EF-hand_7"/>
    <property type="match status" value="1"/>
</dbReference>
<dbReference type="PROSITE" id="PS50222">
    <property type="entry name" value="EF_HAND_2"/>
    <property type="match status" value="1"/>
</dbReference>
<gene>
    <name evidence="4" type="ORF">Ccrd_001450</name>
</gene>
<accession>A0A103XTB5</accession>
<keyword evidence="1" id="KW-0479">Metal-binding</keyword>
<dbReference type="SUPFAM" id="SSF47473">
    <property type="entry name" value="EF-hand"/>
    <property type="match status" value="1"/>
</dbReference>
<reference evidence="4 5" key="1">
    <citation type="journal article" date="2016" name="Sci. Rep.">
        <title>The genome sequence of the outbreeding globe artichoke constructed de novo incorporating a phase-aware low-pass sequencing strategy of F1 progeny.</title>
        <authorList>
            <person name="Scaglione D."/>
            <person name="Reyes-Chin-Wo S."/>
            <person name="Acquadro A."/>
            <person name="Froenicke L."/>
            <person name="Portis E."/>
            <person name="Beitel C."/>
            <person name="Tirone M."/>
            <person name="Mauro R."/>
            <person name="Lo Monaco A."/>
            <person name="Mauromicale G."/>
            <person name="Faccioli P."/>
            <person name="Cattivelli L."/>
            <person name="Rieseberg L."/>
            <person name="Michelmore R."/>
            <person name="Lanteri S."/>
        </authorList>
    </citation>
    <scope>NUCLEOTIDE SEQUENCE [LARGE SCALE GENOMIC DNA]</scope>
    <source>
        <strain evidence="4">2C</strain>
    </source>
</reference>
<evidence type="ECO:0000313" key="4">
    <source>
        <dbReference type="EMBL" id="KVH96463.1"/>
    </source>
</evidence>
<feature type="non-terminal residue" evidence="4">
    <location>
        <position position="127"/>
    </location>
</feature>
<proteinExistence type="predicted"/>
<dbReference type="STRING" id="59895.A0A103XTB5"/>
<dbReference type="Gene3D" id="1.10.238.10">
    <property type="entry name" value="EF-hand"/>
    <property type="match status" value="1"/>
</dbReference>
<dbReference type="PANTHER" id="PTHR10891">
    <property type="entry name" value="EF-HAND CALCIUM-BINDING DOMAIN CONTAINING PROTEIN"/>
    <property type="match status" value="1"/>
</dbReference>
<keyword evidence="5" id="KW-1185">Reference proteome</keyword>
<keyword evidence="2" id="KW-0677">Repeat</keyword>
<evidence type="ECO:0000256" key="2">
    <source>
        <dbReference type="ARBA" id="ARBA00022737"/>
    </source>
</evidence>
<dbReference type="AlphaFoldDB" id="A0A103XTB5"/>